<keyword evidence="3 8" id="KW-0812">Transmembrane</keyword>
<evidence type="ECO:0000256" key="2">
    <source>
        <dbReference type="ARBA" id="ARBA00022475"/>
    </source>
</evidence>
<comment type="subcellular location">
    <subcellularLocation>
        <location evidence="1">Cell membrane</location>
        <topology evidence="1">Multi-pass membrane protein</topology>
    </subcellularLocation>
</comment>
<keyword evidence="2" id="KW-1003">Cell membrane</keyword>
<evidence type="ECO:0000313" key="10">
    <source>
        <dbReference type="Proteomes" id="UP001431783"/>
    </source>
</evidence>
<dbReference type="Proteomes" id="UP001431783">
    <property type="component" value="Unassembled WGS sequence"/>
</dbReference>
<keyword evidence="6" id="KW-0675">Receptor</keyword>
<evidence type="ECO:0000256" key="7">
    <source>
        <dbReference type="ARBA" id="ARBA00023180"/>
    </source>
</evidence>
<reference evidence="9 10" key="1">
    <citation type="submission" date="2023-03" db="EMBL/GenBank/DDBJ databases">
        <title>Genome insight into feeding habits of ladybird beetles.</title>
        <authorList>
            <person name="Li H.-S."/>
            <person name="Huang Y.-H."/>
            <person name="Pang H."/>
        </authorList>
    </citation>
    <scope>NUCLEOTIDE SEQUENCE [LARGE SCALE GENOMIC DNA]</scope>
    <source>
        <strain evidence="9">SYSU_2023b</strain>
        <tissue evidence="9">Whole body</tissue>
    </source>
</reference>
<evidence type="ECO:0000313" key="9">
    <source>
        <dbReference type="EMBL" id="KAK9881349.1"/>
    </source>
</evidence>
<dbReference type="GO" id="GO:0005886">
    <property type="term" value="C:plasma membrane"/>
    <property type="evidence" value="ECO:0007669"/>
    <property type="project" value="UniProtKB-SubCell"/>
</dbReference>
<dbReference type="PANTHER" id="PTHR42643">
    <property type="entry name" value="IONOTROPIC RECEPTOR 20A-RELATED"/>
    <property type="match status" value="1"/>
</dbReference>
<evidence type="ECO:0000256" key="1">
    <source>
        <dbReference type="ARBA" id="ARBA00004651"/>
    </source>
</evidence>
<dbReference type="PANTHER" id="PTHR42643:SF24">
    <property type="entry name" value="IONOTROPIC RECEPTOR 60A"/>
    <property type="match status" value="1"/>
</dbReference>
<accession>A0AAW1UKU8</accession>
<evidence type="ECO:0000256" key="5">
    <source>
        <dbReference type="ARBA" id="ARBA00023136"/>
    </source>
</evidence>
<evidence type="ECO:0000256" key="3">
    <source>
        <dbReference type="ARBA" id="ARBA00022692"/>
    </source>
</evidence>
<evidence type="ECO:0000256" key="4">
    <source>
        <dbReference type="ARBA" id="ARBA00022989"/>
    </source>
</evidence>
<dbReference type="SUPFAM" id="SSF53850">
    <property type="entry name" value="Periplasmic binding protein-like II"/>
    <property type="match status" value="1"/>
</dbReference>
<dbReference type="InterPro" id="IPR052192">
    <property type="entry name" value="Insect_Ionotropic_Sensory_Rcpt"/>
</dbReference>
<evidence type="ECO:0000256" key="8">
    <source>
        <dbReference type="SAM" id="Phobius"/>
    </source>
</evidence>
<keyword evidence="10" id="KW-1185">Reference proteome</keyword>
<sequence>MAQFVNMLPTYHMVGEDNTLIKPAAKNTVNIFFIQNVSAIGFFPHKLRVFNEYGCNLFLTNEVSQEICSMEIVQLAPASYVFDVRNNQLSSCFTENEELNLTLVSEEKYDNLLLYHRSFRDFGGKKIKVYFLNNQATLCRTIVNGSVVLVRNGTCNPTGAEANLVRTLGRKFNFTPEFWFFPFKSDKTLWSEIIDAIGRGEAEFGAGSLVLAEDGPVYYTTFTHSSSEFVVLYVNPTKQLNLGKILISFHFIVYVIAVMSLIFIMILITVFTYLFEYPDENGRFIFILLKMIVEQGSNISDELYSFITTQFVIFLWLFFTTIFCSVIKSQIASIMIKPETYDFRTVADLSRNRFIFTTNSGLKKSFEDKYGWIGLNIIGMNQLNYEDAREICPSTMYLFQYRYAFVHAEFDLLAGIRMCINYFPKDRVNDLRFFTYSNIYHALAMNPLTPYRKQFTLIIDWLKYSGILTNWTIVNGSVVLVRNGTCNPTGAEANLVRTLGRKFNFTPEFWLFPFKSDKTLWSEIIDAVSNNCAVSPIHQFIQ</sequence>
<dbReference type="AlphaFoldDB" id="A0AAW1UKU8"/>
<feature type="transmembrane region" description="Helical" evidence="8">
    <location>
        <begin position="303"/>
        <end position="327"/>
    </location>
</feature>
<comment type="caution">
    <text evidence="9">The sequence shown here is derived from an EMBL/GenBank/DDBJ whole genome shotgun (WGS) entry which is preliminary data.</text>
</comment>
<proteinExistence type="predicted"/>
<protein>
    <submittedName>
        <fullName evidence="9">Uncharacterized protein</fullName>
    </submittedName>
</protein>
<feature type="transmembrane region" description="Helical" evidence="8">
    <location>
        <begin position="251"/>
        <end position="275"/>
    </location>
</feature>
<keyword evidence="5 8" id="KW-0472">Membrane</keyword>
<name>A0AAW1UKU8_9CUCU</name>
<organism evidence="9 10">
    <name type="scientific">Henosepilachna vigintioctopunctata</name>
    <dbReference type="NCBI Taxonomy" id="420089"/>
    <lineage>
        <taxon>Eukaryota</taxon>
        <taxon>Metazoa</taxon>
        <taxon>Ecdysozoa</taxon>
        <taxon>Arthropoda</taxon>
        <taxon>Hexapoda</taxon>
        <taxon>Insecta</taxon>
        <taxon>Pterygota</taxon>
        <taxon>Neoptera</taxon>
        <taxon>Endopterygota</taxon>
        <taxon>Coleoptera</taxon>
        <taxon>Polyphaga</taxon>
        <taxon>Cucujiformia</taxon>
        <taxon>Coccinelloidea</taxon>
        <taxon>Coccinellidae</taxon>
        <taxon>Epilachninae</taxon>
        <taxon>Epilachnini</taxon>
        <taxon>Henosepilachna</taxon>
    </lineage>
</organism>
<dbReference type="EMBL" id="JARQZJ010000068">
    <property type="protein sequence ID" value="KAK9881349.1"/>
    <property type="molecule type" value="Genomic_DNA"/>
</dbReference>
<keyword evidence="7" id="KW-0325">Glycoprotein</keyword>
<keyword evidence="4 8" id="KW-1133">Transmembrane helix</keyword>
<evidence type="ECO:0000256" key="6">
    <source>
        <dbReference type="ARBA" id="ARBA00023170"/>
    </source>
</evidence>
<gene>
    <name evidence="9" type="ORF">WA026_015476</name>
</gene>